<accession>A0ABU7V8G3</accession>
<evidence type="ECO:0008006" key="3">
    <source>
        <dbReference type="Google" id="ProtNLM"/>
    </source>
</evidence>
<proteinExistence type="predicted"/>
<dbReference type="Proteomes" id="UP001351900">
    <property type="component" value="Unassembled WGS sequence"/>
</dbReference>
<organism evidence="1 2">
    <name type="scientific">Microbacterium schleiferi</name>
    <dbReference type="NCBI Taxonomy" id="69362"/>
    <lineage>
        <taxon>Bacteria</taxon>
        <taxon>Bacillati</taxon>
        <taxon>Actinomycetota</taxon>
        <taxon>Actinomycetes</taxon>
        <taxon>Micrococcales</taxon>
        <taxon>Microbacteriaceae</taxon>
        <taxon>Microbacterium</taxon>
    </lineage>
</organism>
<gene>
    <name evidence="1" type="ORF">V2V91_10250</name>
</gene>
<evidence type="ECO:0000313" key="1">
    <source>
        <dbReference type="EMBL" id="MEF2255508.1"/>
    </source>
</evidence>
<keyword evidence="2" id="KW-1185">Reference proteome</keyword>
<dbReference type="RefSeq" id="WP_331791764.1">
    <property type="nucleotide sequence ID" value="NZ_BAAAUO010000011.1"/>
</dbReference>
<name>A0ABU7V8G3_9MICO</name>
<reference evidence="1 2" key="1">
    <citation type="submission" date="2024-01" db="EMBL/GenBank/DDBJ databases">
        <title>the genome sequence of strain Microbacterium schleiferi NBRC 15075.</title>
        <authorList>
            <person name="Ding Y."/>
            <person name="Zhang G."/>
        </authorList>
    </citation>
    <scope>NUCLEOTIDE SEQUENCE [LARGE SCALE GENOMIC DNA]</scope>
    <source>
        <strain evidence="1 2">NBRC 15075</strain>
    </source>
</reference>
<dbReference type="EMBL" id="JAZHOV010000005">
    <property type="protein sequence ID" value="MEF2255508.1"/>
    <property type="molecule type" value="Genomic_DNA"/>
</dbReference>
<protein>
    <recommendedName>
        <fullName evidence="3">DUF2993 domain-containing protein</fullName>
    </recommendedName>
</protein>
<sequence length="205" mass="20573">MNKRAWAWGAIGAAIVLGAAVGSDLIVRANIDARIDTATSGLAIDGLSVSAGPTPAIWQVLTGRVDLHVAIDSSAMATMAACRFDSPVDVQIDASALSVAVKMPYRGRTIPATIGFLPSSTPEGWRLVPSSVTVAGFEVPPAMLSQAGDAVPAALIDGIELPSEPDAIAVTSGSLAQDELVLSLTAPASASGARGLAGPLNGCMG</sequence>
<comment type="caution">
    <text evidence="1">The sequence shown here is derived from an EMBL/GenBank/DDBJ whole genome shotgun (WGS) entry which is preliminary data.</text>
</comment>
<evidence type="ECO:0000313" key="2">
    <source>
        <dbReference type="Proteomes" id="UP001351900"/>
    </source>
</evidence>